<evidence type="ECO:0000313" key="1">
    <source>
        <dbReference type="Ensembl" id="ENSPSMP00000030193.1"/>
    </source>
</evidence>
<proteinExistence type="predicted"/>
<accession>A0A8C9AP36</accession>
<reference evidence="1" key="2">
    <citation type="submission" date="2025-09" db="UniProtKB">
        <authorList>
            <consortium name="Ensembl"/>
        </authorList>
    </citation>
    <scope>IDENTIFICATION</scope>
</reference>
<protein>
    <submittedName>
        <fullName evidence="1">Uncharacterized protein</fullName>
    </submittedName>
</protein>
<dbReference type="Ensembl" id="ENSPSMT00000034829.1">
    <property type="protein sequence ID" value="ENSPSMP00000030193.1"/>
    <property type="gene ID" value="ENSPSMG00000020941.1"/>
</dbReference>
<keyword evidence="2" id="KW-1185">Reference proteome</keyword>
<dbReference type="GeneTree" id="ENSGT01150000287035"/>
<reference evidence="1" key="1">
    <citation type="submission" date="2025-08" db="UniProtKB">
        <authorList>
            <consortium name="Ensembl"/>
        </authorList>
    </citation>
    <scope>IDENTIFICATION</scope>
</reference>
<evidence type="ECO:0000313" key="2">
    <source>
        <dbReference type="Proteomes" id="UP000694414"/>
    </source>
</evidence>
<sequence>MQGQKRDIGYFDNLKGDSRNVTNSMTFSTKSSSQNCIIFSNQVRAIIVGYKGCDFLTVPTKNKGCVFVLIRGTLTHFLMAEFGCLASTPTSSSTIPFAWEALLKGLAQTGFLTLFIGPLLVSLVTTEPPGSTTSTTIAQPDVAGPN</sequence>
<organism evidence="1 2">
    <name type="scientific">Prolemur simus</name>
    <name type="common">Greater bamboo lemur</name>
    <name type="synonym">Hapalemur simus</name>
    <dbReference type="NCBI Taxonomy" id="1328070"/>
    <lineage>
        <taxon>Eukaryota</taxon>
        <taxon>Metazoa</taxon>
        <taxon>Chordata</taxon>
        <taxon>Craniata</taxon>
        <taxon>Vertebrata</taxon>
        <taxon>Euteleostomi</taxon>
        <taxon>Mammalia</taxon>
        <taxon>Eutheria</taxon>
        <taxon>Euarchontoglires</taxon>
        <taxon>Primates</taxon>
        <taxon>Strepsirrhini</taxon>
        <taxon>Lemuriformes</taxon>
        <taxon>Lemuridae</taxon>
        <taxon>Prolemur</taxon>
    </lineage>
</organism>
<dbReference type="AlphaFoldDB" id="A0A8C9AP36"/>
<dbReference type="Proteomes" id="UP000694414">
    <property type="component" value="Unplaced"/>
</dbReference>
<name>A0A8C9AP36_PROSS</name>